<protein>
    <submittedName>
        <fullName evidence="2">Uncharacterized protein</fullName>
    </submittedName>
</protein>
<accession>A0A9W9T947</accession>
<comment type="caution">
    <text evidence="2">The sequence shown here is derived from an EMBL/GenBank/DDBJ whole genome shotgun (WGS) entry which is preliminary data.</text>
</comment>
<evidence type="ECO:0000256" key="1">
    <source>
        <dbReference type="SAM" id="Phobius"/>
    </source>
</evidence>
<proteinExistence type="predicted"/>
<keyword evidence="3" id="KW-1185">Reference proteome</keyword>
<sequence length="315" mass="37154">MELSIIYYLCLLLLFGYFVIYHFPHTNSIPPSPSESASVNDPNDQVEELDPEKFYHHPVWPQRWHHPALTKEASAKWWQEPWFKNAADRRSRQFLTRLLPCYFPWGYIIYRTVYTPESEELWPVVMERMAHQLNRGIECELDYPRELPGDESRPKQLIEESHKYVVISDPSRWDGASIEQVRGHFAVYLRKIKQEDYSEESRFASCLVVDERSLKSIAKDDRNGFVGVVDGRYNPEERYDKPSYRGFMRVQIKALWELYVNYDWEPMSTLCPKNPDGWIPVYNGSYGTVQDEDANEYPENYAQHRPKGLAGRGRG</sequence>
<dbReference type="EMBL" id="JAPQKQ010000001">
    <property type="protein sequence ID" value="KAJ5214128.1"/>
    <property type="molecule type" value="Genomic_DNA"/>
</dbReference>
<gene>
    <name evidence="2" type="ORF">N7449_001297</name>
</gene>
<keyword evidence="1" id="KW-0472">Membrane</keyword>
<dbReference type="Proteomes" id="UP001150942">
    <property type="component" value="Unassembled WGS sequence"/>
</dbReference>
<evidence type="ECO:0000313" key="2">
    <source>
        <dbReference type="EMBL" id="KAJ5214128.1"/>
    </source>
</evidence>
<dbReference type="AlphaFoldDB" id="A0A9W9T947"/>
<name>A0A9W9T947_9EURO</name>
<dbReference type="OrthoDB" id="6499973at2759"/>
<evidence type="ECO:0000313" key="3">
    <source>
        <dbReference type="Proteomes" id="UP001150942"/>
    </source>
</evidence>
<feature type="transmembrane region" description="Helical" evidence="1">
    <location>
        <begin position="5"/>
        <end position="23"/>
    </location>
</feature>
<keyword evidence="1" id="KW-1133">Transmembrane helix</keyword>
<reference evidence="2" key="2">
    <citation type="journal article" date="2023" name="IMA Fungus">
        <title>Comparative genomic study of the Penicillium genus elucidates a diverse pangenome and 15 lateral gene transfer events.</title>
        <authorList>
            <person name="Petersen C."/>
            <person name="Sorensen T."/>
            <person name="Nielsen M.R."/>
            <person name="Sondergaard T.E."/>
            <person name="Sorensen J.L."/>
            <person name="Fitzpatrick D.A."/>
            <person name="Frisvad J.C."/>
            <person name="Nielsen K.L."/>
        </authorList>
    </citation>
    <scope>NUCLEOTIDE SEQUENCE</scope>
    <source>
        <strain evidence="2">IBT 20477</strain>
    </source>
</reference>
<organism evidence="2 3">
    <name type="scientific">Penicillium cf. viridicatum</name>
    <dbReference type="NCBI Taxonomy" id="2972119"/>
    <lineage>
        <taxon>Eukaryota</taxon>
        <taxon>Fungi</taxon>
        <taxon>Dikarya</taxon>
        <taxon>Ascomycota</taxon>
        <taxon>Pezizomycotina</taxon>
        <taxon>Eurotiomycetes</taxon>
        <taxon>Eurotiomycetidae</taxon>
        <taxon>Eurotiales</taxon>
        <taxon>Aspergillaceae</taxon>
        <taxon>Penicillium</taxon>
    </lineage>
</organism>
<reference evidence="2" key="1">
    <citation type="submission" date="2022-11" db="EMBL/GenBank/DDBJ databases">
        <authorList>
            <person name="Petersen C."/>
        </authorList>
    </citation>
    <scope>NUCLEOTIDE SEQUENCE</scope>
    <source>
        <strain evidence="2">IBT 20477</strain>
    </source>
</reference>
<keyword evidence="1" id="KW-0812">Transmembrane</keyword>